<evidence type="ECO:0000313" key="5">
    <source>
        <dbReference type="EMBL" id="KAK6159791.1"/>
    </source>
</evidence>
<dbReference type="Pfam" id="PF03018">
    <property type="entry name" value="Dirigent"/>
    <property type="match status" value="1"/>
</dbReference>
<name>A0ABR0XKW8_REHGL</name>
<organism evidence="5 6">
    <name type="scientific">Rehmannia glutinosa</name>
    <name type="common">Chinese foxglove</name>
    <dbReference type="NCBI Taxonomy" id="99300"/>
    <lineage>
        <taxon>Eukaryota</taxon>
        <taxon>Viridiplantae</taxon>
        <taxon>Streptophyta</taxon>
        <taxon>Embryophyta</taxon>
        <taxon>Tracheophyta</taxon>
        <taxon>Spermatophyta</taxon>
        <taxon>Magnoliopsida</taxon>
        <taxon>eudicotyledons</taxon>
        <taxon>Gunneridae</taxon>
        <taxon>Pentapetalae</taxon>
        <taxon>asterids</taxon>
        <taxon>lamiids</taxon>
        <taxon>Lamiales</taxon>
        <taxon>Orobanchaceae</taxon>
        <taxon>Rehmannieae</taxon>
        <taxon>Rehmannia</taxon>
    </lineage>
</organism>
<evidence type="ECO:0000313" key="6">
    <source>
        <dbReference type="Proteomes" id="UP001318860"/>
    </source>
</evidence>
<keyword evidence="6" id="KW-1185">Reference proteome</keyword>
<comment type="similarity">
    <text evidence="1 4">Belongs to the plant dirigent protein family.</text>
</comment>
<comment type="subunit">
    <text evidence="2 4">Homodimer.</text>
</comment>
<dbReference type="PANTHER" id="PTHR21495">
    <property type="entry name" value="NUCLEOPORIN-RELATED"/>
    <property type="match status" value="1"/>
</dbReference>
<keyword evidence="4" id="KW-0052">Apoplast</keyword>
<evidence type="ECO:0000256" key="4">
    <source>
        <dbReference type="RuleBase" id="RU363099"/>
    </source>
</evidence>
<comment type="caution">
    <text evidence="5">The sequence shown here is derived from an EMBL/GenBank/DDBJ whole genome shotgun (WGS) entry which is preliminary data.</text>
</comment>
<proteinExistence type="inferred from homology"/>
<evidence type="ECO:0000256" key="2">
    <source>
        <dbReference type="ARBA" id="ARBA00011738"/>
    </source>
</evidence>
<dbReference type="InterPro" id="IPR004265">
    <property type="entry name" value="Dirigent"/>
</dbReference>
<accession>A0ABR0XKW8</accession>
<dbReference type="Proteomes" id="UP001318860">
    <property type="component" value="Unassembled WGS sequence"/>
</dbReference>
<dbReference type="InterPro" id="IPR044859">
    <property type="entry name" value="Allene_oxi_cyc_Dirigent"/>
</dbReference>
<comment type="subcellular location">
    <subcellularLocation>
        <location evidence="4">Secreted</location>
        <location evidence="4">Extracellular space</location>
        <location evidence="4">Apoplast</location>
    </subcellularLocation>
</comment>
<evidence type="ECO:0000256" key="1">
    <source>
        <dbReference type="ARBA" id="ARBA00010746"/>
    </source>
</evidence>
<sequence>MSNHENGFLEDKFWPELKLPELLSSETLKALRAAIERAMPLAYVTAHSPESKEAWFRNLCLGKEKVARLRFYIQDALGGLNSTVWDVARSNITSISPSSFGRVRVIDDVITAGPDRNSMKLGRAQGLITFADLQEPALAMNINFYFNAGEYSGSSLCILGRNPILNENRELPVIGGTGAFRMSRGYSISNTYSHDPVANYDILEYIVYVTYVE</sequence>
<comment type="function">
    <text evidence="4">Dirigent proteins impart stereoselectivity on the phenoxy radical-coupling reaction, yielding optically active lignans from two molecules of coniferyl alcohol in the biosynthesis of lignans, flavonolignans, and alkaloids and thus plays a central role in plant secondary metabolism.</text>
</comment>
<evidence type="ECO:0000256" key="3">
    <source>
        <dbReference type="ARBA" id="ARBA00022525"/>
    </source>
</evidence>
<protein>
    <recommendedName>
        <fullName evidence="4">Dirigent protein</fullName>
    </recommendedName>
</protein>
<reference evidence="5 6" key="1">
    <citation type="journal article" date="2021" name="Comput. Struct. Biotechnol. J.">
        <title>De novo genome assembly of the potent medicinal plant Rehmannia glutinosa using nanopore technology.</title>
        <authorList>
            <person name="Ma L."/>
            <person name="Dong C."/>
            <person name="Song C."/>
            <person name="Wang X."/>
            <person name="Zheng X."/>
            <person name="Niu Y."/>
            <person name="Chen S."/>
            <person name="Feng W."/>
        </authorList>
    </citation>
    <scope>NUCLEOTIDE SEQUENCE [LARGE SCALE GENOMIC DNA]</scope>
    <source>
        <strain evidence="5">DH-2019</strain>
    </source>
</reference>
<keyword evidence="3 4" id="KW-0964">Secreted</keyword>
<gene>
    <name evidence="5" type="ORF">DH2020_003172</name>
</gene>
<dbReference type="EMBL" id="JABTTQ020000003">
    <property type="protein sequence ID" value="KAK6159791.1"/>
    <property type="molecule type" value="Genomic_DNA"/>
</dbReference>
<dbReference type="Gene3D" id="2.40.480.10">
    <property type="entry name" value="Allene oxide cyclase-like"/>
    <property type="match status" value="1"/>
</dbReference>